<proteinExistence type="predicted"/>
<evidence type="ECO:0000313" key="3">
    <source>
        <dbReference type="Proteomes" id="UP000054823"/>
    </source>
</evidence>
<dbReference type="OrthoDB" id="7830662at2"/>
<evidence type="ECO:0000256" key="1">
    <source>
        <dbReference type="SAM" id="Phobius"/>
    </source>
</evidence>
<evidence type="ECO:0000313" key="2">
    <source>
        <dbReference type="EMBL" id="CUH53161.1"/>
    </source>
</evidence>
<dbReference type="RefSeq" id="WP_058240347.1">
    <property type="nucleotide sequence ID" value="NZ_CYPW01000027.1"/>
</dbReference>
<feature type="transmembrane region" description="Helical" evidence="1">
    <location>
        <begin position="223"/>
        <end position="242"/>
    </location>
</feature>
<feature type="transmembrane region" description="Helical" evidence="1">
    <location>
        <begin position="78"/>
        <end position="97"/>
    </location>
</feature>
<dbReference type="EMBL" id="CYPW01000027">
    <property type="protein sequence ID" value="CUH53161.1"/>
    <property type="molecule type" value="Genomic_DNA"/>
</dbReference>
<gene>
    <name evidence="2" type="ORF">SHM7688_02613</name>
</gene>
<keyword evidence="1" id="KW-1133">Transmembrane helix</keyword>
<sequence>MSGLLYGDITWREVIAVLLISLTHIGATPFLKRFPKVSRWLLDFSSGIGLGYAFLYLLPKIAVMTQEVAVQYPDFGAIFEHQLYMYLMAGFLIYYLVDFKQHDNRPARFALTLNAVSFATYNVLIGITITHFESDFTTAYAVAVFVFSIHLFGVNSFLHREYPKDFARWMAPLFMTGMYLGCILGNHIEKGHHYQSVATAVVGGIIIILSIRLKLPPRARVNVVAFLIGVACAAAATAGYMVI</sequence>
<organism evidence="2 3">
    <name type="scientific">Shimia marina</name>
    <dbReference type="NCBI Taxonomy" id="321267"/>
    <lineage>
        <taxon>Bacteria</taxon>
        <taxon>Pseudomonadati</taxon>
        <taxon>Pseudomonadota</taxon>
        <taxon>Alphaproteobacteria</taxon>
        <taxon>Rhodobacterales</taxon>
        <taxon>Roseobacteraceae</taxon>
    </lineage>
</organism>
<feature type="transmembrane region" description="Helical" evidence="1">
    <location>
        <begin position="40"/>
        <end position="58"/>
    </location>
</feature>
<keyword evidence="3" id="KW-1185">Reference proteome</keyword>
<feature type="transmembrane region" description="Helical" evidence="1">
    <location>
        <begin position="109"/>
        <end position="132"/>
    </location>
</feature>
<accession>A0A0P1FD48</accession>
<protein>
    <submittedName>
        <fullName evidence="2">Uncharacterized protein</fullName>
    </submittedName>
</protein>
<feature type="transmembrane region" description="Helical" evidence="1">
    <location>
        <begin position="14"/>
        <end position="31"/>
    </location>
</feature>
<name>A0A0P1FD48_9RHOB</name>
<keyword evidence="1" id="KW-0472">Membrane</keyword>
<feature type="transmembrane region" description="Helical" evidence="1">
    <location>
        <begin position="138"/>
        <end position="158"/>
    </location>
</feature>
<reference evidence="2 3" key="1">
    <citation type="submission" date="2015-09" db="EMBL/GenBank/DDBJ databases">
        <authorList>
            <consortium name="Swine Surveillance"/>
        </authorList>
    </citation>
    <scope>NUCLEOTIDE SEQUENCE [LARGE SCALE GENOMIC DNA]</scope>
    <source>
        <strain evidence="2 3">CECT 7688</strain>
    </source>
</reference>
<dbReference type="AlphaFoldDB" id="A0A0P1FD48"/>
<keyword evidence="1" id="KW-0812">Transmembrane</keyword>
<feature type="transmembrane region" description="Helical" evidence="1">
    <location>
        <begin position="194"/>
        <end position="211"/>
    </location>
</feature>
<dbReference type="Proteomes" id="UP000054823">
    <property type="component" value="Unassembled WGS sequence"/>
</dbReference>
<feature type="transmembrane region" description="Helical" evidence="1">
    <location>
        <begin position="170"/>
        <end position="188"/>
    </location>
</feature>